<comment type="caution">
    <text evidence="2">The sequence shown here is derived from an EMBL/GenBank/DDBJ whole genome shotgun (WGS) entry which is preliminary data.</text>
</comment>
<dbReference type="InterPro" id="IPR003615">
    <property type="entry name" value="HNH_nuc"/>
</dbReference>
<evidence type="ECO:0000259" key="1">
    <source>
        <dbReference type="Pfam" id="PF13391"/>
    </source>
</evidence>
<keyword evidence="2" id="KW-0378">Hydrolase</keyword>
<evidence type="ECO:0000313" key="3">
    <source>
        <dbReference type="Proteomes" id="UP000240904"/>
    </source>
</evidence>
<protein>
    <submittedName>
        <fullName evidence="2">Restriction endonuclease</fullName>
    </submittedName>
</protein>
<feature type="domain" description="HNH nuclease" evidence="1">
    <location>
        <begin position="281"/>
        <end position="332"/>
    </location>
</feature>
<reference evidence="2 3" key="1">
    <citation type="submission" date="2018-03" db="EMBL/GenBank/DDBJ databases">
        <title>Whole genome sequencing of Histamine producing bacteria.</title>
        <authorList>
            <person name="Butler K."/>
        </authorList>
    </citation>
    <scope>NUCLEOTIDE SEQUENCE [LARGE SCALE GENOMIC DNA]</scope>
    <source>
        <strain evidence="2 3">DSM 16190</strain>
    </source>
</reference>
<dbReference type="OrthoDB" id="529575at2"/>
<keyword evidence="2" id="KW-0540">Nuclease</keyword>
<name>A0A2T3N184_9GAMM</name>
<proteinExistence type="predicted"/>
<dbReference type="Proteomes" id="UP000240904">
    <property type="component" value="Unassembled WGS sequence"/>
</dbReference>
<gene>
    <name evidence="2" type="ORF">C9I89_05815</name>
</gene>
<sequence length="378" mass="43362">MSLSYYVEKFKTLNTDRSRGHSKPHKVCLLLAVIDLIEVGHFHSNKIYFNDQLKSRFSYYFEQFKQGDDQDTPENPFYFLRSEGFWYHKGKLTTDTPVLKSVSPKSIKDNIDFAYLDDELFDYMKSTIVNGELKTALTVNLDNLADLYARWATTLGKSDKTVKNYLGALRGSISNWMADECLLTQPLTRVNSFHEYKRLTTQAMQLEEFKKKDAKGKGMYSAAIKSYGTFLADVGQVNVKSDVQHILEDTSLNETEKSIMVSTRIGQGRFREELIEYWGGCALTSYPKLPMLVASHIKPWSKAKNTERLDPFNGLLLLANIDKAFDLGFISFTDQGHILISDALEDHDVLGINEGMSFIVDSRHKHYLSYHRENLYIN</sequence>
<evidence type="ECO:0000313" key="2">
    <source>
        <dbReference type="EMBL" id="PSW06031.1"/>
    </source>
</evidence>
<dbReference type="Pfam" id="PF13391">
    <property type="entry name" value="HNH_2"/>
    <property type="match status" value="1"/>
</dbReference>
<dbReference type="EMBL" id="PYMC01000003">
    <property type="protein sequence ID" value="PSW06031.1"/>
    <property type="molecule type" value="Genomic_DNA"/>
</dbReference>
<dbReference type="AlphaFoldDB" id="A0A2T3N184"/>
<keyword evidence="2" id="KW-0255">Endonuclease</keyword>
<dbReference type="RefSeq" id="WP_107282411.1">
    <property type="nucleotide sequence ID" value="NZ_PYMC01000003.1"/>
</dbReference>
<keyword evidence="3" id="KW-1185">Reference proteome</keyword>
<dbReference type="GO" id="GO:0004519">
    <property type="term" value="F:endonuclease activity"/>
    <property type="evidence" value="ECO:0007669"/>
    <property type="project" value="UniProtKB-KW"/>
</dbReference>
<organism evidence="2 3">
    <name type="scientific">Photobacterium lipolyticum</name>
    <dbReference type="NCBI Taxonomy" id="266810"/>
    <lineage>
        <taxon>Bacteria</taxon>
        <taxon>Pseudomonadati</taxon>
        <taxon>Pseudomonadota</taxon>
        <taxon>Gammaproteobacteria</taxon>
        <taxon>Vibrionales</taxon>
        <taxon>Vibrionaceae</taxon>
        <taxon>Photobacterium</taxon>
    </lineage>
</organism>
<accession>A0A2T3N184</accession>